<dbReference type="InterPro" id="IPR011009">
    <property type="entry name" value="Kinase-like_dom_sf"/>
</dbReference>
<sequence>MVRDKKLAPNENMASVIQKNLRLTASTPLPASSSKRQLARRFGEGQLEDSILNTPDFKLNDSQKKMYVAQRTRAIFNIIARPPLLHSPSFGIELPFTPKGSKANELAKANGEIRDLACSDACFLSIDGLLDGIFVARNAIEYLYDECSSAHEGSDKDDVKTATLSVLDYFLGRVNPILKKLGTLRVGLKDFRMGEIIGRGACGVVRVVKELAPPHSVFAMKSQFKGTWLYHDPILTMSQEIYVYSSLVASESLLVG</sequence>
<dbReference type="SUPFAM" id="SSF56112">
    <property type="entry name" value="Protein kinase-like (PK-like)"/>
    <property type="match status" value="1"/>
</dbReference>
<proteinExistence type="predicted"/>
<gene>
    <name evidence="1" type="ORF">DILT_LOCUS2321</name>
</gene>
<name>A0A3P6SNB4_DIBLA</name>
<dbReference type="Gene3D" id="3.30.200.20">
    <property type="entry name" value="Phosphorylase Kinase, domain 1"/>
    <property type="match status" value="1"/>
</dbReference>
<dbReference type="EMBL" id="UYRU01041935">
    <property type="protein sequence ID" value="VDK71353.1"/>
    <property type="molecule type" value="Genomic_DNA"/>
</dbReference>
<dbReference type="OrthoDB" id="3359639at2759"/>
<organism evidence="1 2">
    <name type="scientific">Dibothriocephalus latus</name>
    <name type="common">Fish tapeworm</name>
    <name type="synonym">Diphyllobothrium latum</name>
    <dbReference type="NCBI Taxonomy" id="60516"/>
    <lineage>
        <taxon>Eukaryota</taxon>
        <taxon>Metazoa</taxon>
        <taxon>Spiralia</taxon>
        <taxon>Lophotrochozoa</taxon>
        <taxon>Platyhelminthes</taxon>
        <taxon>Cestoda</taxon>
        <taxon>Eucestoda</taxon>
        <taxon>Diphyllobothriidea</taxon>
        <taxon>Diphyllobothriidae</taxon>
        <taxon>Dibothriocephalus</taxon>
    </lineage>
</organism>
<reference evidence="1 2" key="1">
    <citation type="submission" date="2018-11" db="EMBL/GenBank/DDBJ databases">
        <authorList>
            <consortium name="Pathogen Informatics"/>
        </authorList>
    </citation>
    <scope>NUCLEOTIDE SEQUENCE [LARGE SCALE GENOMIC DNA]</scope>
</reference>
<dbReference type="Proteomes" id="UP000281553">
    <property type="component" value="Unassembled WGS sequence"/>
</dbReference>
<keyword evidence="2" id="KW-1185">Reference proteome</keyword>
<protein>
    <recommendedName>
        <fullName evidence="3">Protein kinase domain-containing protein</fullName>
    </recommendedName>
</protein>
<evidence type="ECO:0000313" key="2">
    <source>
        <dbReference type="Proteomes" id="UP000281553"/>
    </source>
</evidence>
<evidence type="ECO:0008006" key="3">
    <source>
        <dbReference type="Google" id="ProtNLM"/>
    </source>
</evidence>
<evidence type="ECO:0000313" key="1">
    <source>
        <dbReference type="EMBL" id="VDK71353.1"/>
    </source>
</evidence>
<accession>A0A3P6SNB4</accession>
<dbReference type="AlphaFoldDB" id="A0A3P6SNB4"/>